<keyword evidence="14 16" id="KW-0003">3Fe-4S</keyword>
<keyword evidence="8 16" id="KW-0001">2Fe-2S</keyword>
<dbReference type="InterPro" id="IPR009051">
    <property type="entry name" value="Helical_ferredxn"/>
</dbReference>
<dbReference type="OrthoDB" id="9804391at2"/>
<comment type="similarity">
    <text evidence="2 16">Belongs to the succinate dehydrogenase/fumarate reductase iron-sulfur protein family.</text>
</comment>
<evidence type="ECO:0000256" key="6">
    <source>
        <dbReference type="ARBA" id="ARBA00022485"/>
    </source>
</evidence>
<proteinExistence type="inferred from homology"/>
<comment type="pathway">
    <text evidence="1">Carbohydrate metabolism; tricarboxylic acid cycle; fumarate from succinate (bacterial route): step 1/1.</text>
</comment>
<dbReference type="GO" id="GO:0051538">
    <property type="term" value="F:3 iron, 4 sulfur cluster binding"/>
    <property type="evidence" value="ECO:0007669"/>
    <property type="project" value="UniProtKB-KW"/>
</dbReference>
<dbReference type="SUPFAM" id="SSF46548">
    <property type="entry name" value="alpha-helical ferredoxin"/>
    <property type="match status" value="1"/>
</dbReference>
<evidence type="ECO:0000256" key="16">
    <source>
        <dbReference type="RuleBase" id="RU361237"/>
    </source>
</evidence>
<keyword evidence="6 16" id="KW-0004">4Fe-4S</keyword>
<keyword evidence="12 16" id="KW-0408">Iron</keyword>
<dbReference type="PROSITE" id="PS00198">
    <property type="entry name" value="4FE4S_FER_1"/>
    <property type="match status" value="1"/>
</dbReference>
<name>A0A0A1FBX5_9BURK</name>
<dbReference type="GO" id="GO:0006099">
    <property type="term" value="P:tricarboxylic acid cycle"/>
    <property type="evidence" value="ECO:0007669"/>
    <property type="project" value="UniProtKB-KW"/>
</dbReference>
<dbReference type="GO" id="GO:0051539">
    <property type="term" value="F:4 iron, 4 sulfur cluster binding"/>
    <property type="evidence" value="ECO:0007669"/>
    <property type="project" value="UniProtKB-KW"/>
</dbReference>
<dbReference type="InterPro" id="IPR036010">
    <property type="entry name" value="2Fe-2S_ferredoxin-like_sf"/>
</dbReference>
<dbReference type="InterPro" id="IPR017896">
    <property type="entry name" value="4Fe4S_Fe-S-bd"/>
</dbReference>
<evidence type="ECO:0000256" key="3">
    <source>
        <dbReference type="ARBA" id="ARBA00012792"/>
    </source>
</evidence>
<evidence type="ECO:0000256" key="1">
    <source>
        <dbReference type="ARBA" id="ARBA00004894"/>
    </source>
</evidence>
<dbReference type="EC" id="1.3.5.1" evidence="3 16"/>
<evidence type="ECO:0000256" key="8">
    <source>
        <dbReference type="ARBA" id="ARBA00022714"/>
    </source>
</evidence>
<keyword evidence="11" id="KW-0560">Oxidoreductase</keyword>
<organism evidence="19 20">
    <name type="scientific">Collimonas arenae</name>
    <dbReference type="NCBI Taxonomy" id="279058"/>
    <lineage>
        <taxon>Bacteria</taxon>
        <taxon>Pseudomonadati</taxon>
        <taxon>Pseudomonadota</taxon>
        <taxon>Betaproteobacteria</taxon>
        <taxon>Burkholderiales</taxon>
        <taxon>Oxalobacteraceae</taxon>
        <taxon>Collimonas</taxon>
    </lineage>
</organism>
<keyword evidence="7" id="KW-0816">Tricarboxylic acid cycle</keyword>
<dbReference type="InterPro" id="IPR025192">
    <property type="entry name" value="Succ_DH/fum_Rdtase_N"/>
</dbReference>
<dbReference type="PANTHER" id="PTHR11921:SF29">
    <property type="entry name" value="SUCCINATE DEHYDROGENASE [UBIQUINONE] IRON-SULFUR SUBUNIT, MITOCHONDRIAL"/>
    <property type="match status" value="1"/>
</dbReference>
<evidence type="ECO:0000256" key="7">
    <source>
        <dbReference type="ARBA" id="ARBA00022532"/>
    </source>
</evidence>
<dbReference type="InterPro" id="IPR017900">
    <property type="entry name" value="4Fe4S_Fe_S_CS"/>
</dbReference>
<dbReference type="InterPro" id="IPR004489">
    <property type="entry name" value="Succ_DH/fum_Rdtase_Fe-S"/>
</dbReference>
<dbReference type="RefSeq" id="WP_038489897.1">
    <property type="nucleotide sequence ID" value="NZ_CP009962.1"/>
</dbReference>
<accession>A0A0A1FBX5</accession>
<evidence type="ECO:0000256" key="12">
    <source>
        <dbReference type="ARBA" id="ARBA00023004"/>
    </source>
</evidence>
<dbReference type="GO" id="GO:0022904">
    <property type="term" value="P:respiratory electron transport chain"/>
    <property type="evidence" value="ECO:0007669"/>
    <property type="project" value="TreeGrafter"/>
</dbReference>
<dbReference type="GO" id="GO:0051537">
    <property type="term" value="F:2 iron, 2 sulfur cluster binding"/>
    <property type="evidence" value="ECO:0007669"/>
    <property type="project" value="UniProtKB-KW"/>
</dbReference>
<dbReference type="FunFam" id="1.10.1060.10:FF:000001">
    <property type="entry name" value="Succinate dehydrogenase iron-sulfur subunit SdhB"/>
    <property type="match status" value="1"/>
</dbReference>
<evidence type="ECO:0000256" key="5">
    <source>
        <dbReference type="ARBA" id="ARBA00022448"/>
    </source>
</evidence>
<evidence type="ECO:0000256" key="13">
    <source>
        <dbReference type="ARBA" id="ARBA00023014"/>
    </source>
</evidence>
<evidence type="ECO:0000256" key="10">
    <source>
        <dbReference type="ARBA" id="ARBA00022982"/>
    </source>
</evidence>
<evidence type="ECO:0000313" key="20">
    <source>
        <dbReference type="Proteomes" id="UP000030302"/>
    </source>
</evidence>
<protein>
    <recommendedName>
        <fullName evidence="4 16">Succinate dehydrogenase iron-sulfur subunit</fullName>
        <ecNumber evidence="3 16">1.3.5.1</ecNumber>
    </recommendedName>
</protein>
<keyword evidence="9 16" id="KW-0479">Metal-binding</keyword>
<dbReference type="AlphaFoldDB" id="A0A0A1FBX5"/>
<dbReference type="GO" id="GO:0009055">
    <property type="term" value="F:electron transfer activity"/>
    <property type="evidence" value="ECO:0007669"/>
    <property type="project" value="InterPro"/>
</dbReference>
<sequence length="237" mass="26859">MSSRTLKFKIYRYDPDKDAKPYMQDLTVELLPTDKMLLDALQRIKADVDDSLALRRSCREGVCGSDAMNINGKNGLACTTNLNELSEPIILKPLPGLPVIRDLIVDMTQFFKQYESIKPFLINDNIPPEKERLQSPEQREELDGLYECILCACCSTSCPSFWWNPDKFVGPAGLLQAYRFIADSRDEATGARLDNLEDPYRLFRCRSIMNCVDVCPKGLNPNAAIGKIKELMVRRAV</sequence>
<dbReference type="PANTHER" id="PTHR11921">
    <property type="entry name" value="SUCCINATE DEHYDROGENASE IRON-SULFUR PROTEIN"/>
    <property type="match status" value="1"/>
</dbReference>
<feature type="domain" description="4Fe-4S ferredoxin-type" evidence="18">
    <location>
        <begin position="138"/>
        <end position="168"/>
    </location>
</feature>
<dbReference type="InterPro" id="IPR012675">
    <property type="entry name" value="Beta-grasp_dom_sf"/>
</dbReference>
<evidence type="ECO:0000256" key="11">
    <source>
        <dbReference type="ARBA" id="ARBA00023002"/>
    </source>
</evidence>
<comment type="catalytic activity">
    <reaction evidence="15 16">
        <text>a quinone + succinate = fumarate + a quinol</text>
        <dbReference type="Rhea" id="RHEA:40523"/>
        <dbReference type="ChEBI" id="CHEBI:24646"/>
        <dbReference type="ChEBI" id="CHEBI:29806"/>
        <dbReference type="ChEBI" id="CHEBI:30031"/>
        <dbReference type="ChEBI" id="CHEBI:132124"/>
        <dbReference type="EC" id="1.3.5.1"/>
    </reaction>
</comment>
<comment type="cofactor">
    <cofactor evidence="16">
        <name>[3Fe-4S] cluster</name>
        <dbReference type="ChEBI" id="CHEBI:21137"/>
    </cofactor>
    <text evidence="16">Binds 1 [3Fe-4S] cluster.</text>
</comment>
<keyword evidence="5" id="KW-0813">Transport</keyword>
<dbReference type="InterPro" id="IPR050573">
    <property type="entry name" value="SDH/FRD_Iron-Sulfur"/>
</dbReference>
<dbReference type="EMBL" id="CP009962">
    <property type="protein sequence ID" value="AIY42056.1"/>
    <property type="molecule type" value="Genomic_DNA"/>
</dbReference>
<keyword evidence="10" id="KW-0249">Electron transport</keyword>
<dbReference type="SUPFAM" id="SSF54292">
    <property type="entry name" value="2Fe-2S ferredoxin-like"/>
    <property type="match status" value="1"/>
</dbReference>
<keyword evidence="13 16" id="KW-0411">Iron-sulfur</keyword>
<dbReference type="Pfam" id="PF13085">
    <property type="entry name" value="Fer2_3"/>
    <property type="match status" value="1"/>
</dbReference>
<evidence type="ECO:0000259" key="18">
    <source>
        <dbReference type="PROSITE" id="PS51379"/>
    </source>
</evidence>
<keyword evidence="20" id="KW-1185">Reference proteome</keyword>
<dbReference type="HOGENOM" id="CLU_044838_0_2_4"/>
<feature type="domain" description="2Fe-2S ferredoxin-type" evidence="17">
    <location>
        <begin position="6"/>
        <end position="97"/>
    </location>
</feature>
<dbReference type="Proteomes" id="UP000030302">
    <property type="component" value="Chromosome"/>
</dbReference>
<dbReference type="Pfam" id="PF13534">
    <property type="entry name" value="Fer4_17"/>
    <property type="match status" value="1"/>
</dbReference>
<dbReference type="NCBIfam" id="NF004616">
    <property type="entry name" value="PRK05950.1"/>
    <property type="match status" value="1"/>
</dbReference>
<evidence type="ECO:0000256" key="2">
    <source>
        <dbReference type="ARBA" id="ARBA00009433"/>
    </source>
</evidence>
<evidence type="ECO:0000256" key="14">
    <source>
        <dbReference type="ARBA" id="ARBA00023291"/>
    </source>
</evidence>
<dbReference type="PROSITE" id="PS51085">
    <property type="entry name" value="2FE2S_FER_2"/>
    <property type="match status" value="1"/>
</dbReference>
<dbReference type="KEGG" id="care:LT85_2898"/>
<evidence type="ECO:0000256" key="15">
    <source>
        <dbReference type="ARBA" id="ARBA00049220"/>
    </source>
</evidence>
<evidence type="ECO:0000256" key="4">
    <source>
        <dbReference type="ARBA" id="ARBA00022131"/>
    </source>
</evidence>
<dbReference type="NCBIfam" id="TIGR00384">
    <property type="entry name" value="dhsB"/>
    <property type="match status" value="1"/>
</dbReference>
<evidence type="ECO:0000259" key="17">
    <source>
        <dbReference type="PROSITE" id="PS51085"/>
    </source>
</evidence>
<dbReference type="GO" id="GO:0046872">
    <property type="term" value="F:metal ion binding"/>
    <property type="evidence" value="ECO:0007669"/>
    <property type="project" value="UniProtKB-KW"/>
</dbReference>
<dbReference type="PROSITE" id="PS51379">
    <property type="entry name" value="4FE4S_FER_2"/>
    <property type="match status" value="1"/>
</dbReference>
<comment type="cofactor">
    <cofactor evidence="16">
        <name>[4Fe-4S] cluster</name>
        <dbReference type="ChEBI" id="CHEBI:49883"/>
    </cofactor>
    <text evidence="16">Binds 1 [4Fe-4S] cluster.</text>
</comment>
<dbReference type="InterPro" id="IPR001041">
    <property type="entry name" value="2Fe-2S_ferredoxin-type"/>
</dbReference>
<evidence type="ECO:0000256" key="9">
    <source>
        <dbReference type="ARBA" id="ARBA00022723"/>
    </source>
</evidence>
<dbReference type="Gene3D" id="3.10.20.30">
    <property type="match status" value="1"/>
</dbReference>
<dbReference type="Gene3D" id="1.10.1060.10">
    <property type="entry name" value="Alpha-helical ferredoxin"/>
    <property type="match status" value="1"/>
</dbReference>
<comment type="cofactor">
    <cofactor evidence="16">
        <name>[2Fe-2S] cluster</name>
        <dbReference type="ChEBI" id="CHEBI:190135"/>
    </cofactor>
    <text evidence="16">Binds 1 [2Fe-2S] cluster.</text>
</comment>
<dbReference type="STRING" id="279058.LT85_2898"/>
<evidence type="ECO:0000313" key="19">
    <source>
        <dbReference type="EMBL" id="AIY42056.1"/>
    </source>
</evidence>
<dbReference type="GO" id="GO:0008177">
    <property type="term" value="F:succinate dehydrogenase (quinone) activity"/>
    <property type="evidence" value="ECO:0007669"/>
    <property type="project" value="UniProtKB-EC"/>
</dbReference>
<gene>
    <name evidence="19" type="ORF">LT85_2898</name>
</gene>
<reference evidence="20" key="1">
    <citation type="journal article" date="2014" name="Soil Biol. Biochem.">
        <title>Structure and function of bacterial communities in ageing soils: Insights from the Mendocino ecological staircase.</title>
        <authorList>
            <person name="Uroz S."/>
            <person name="Tech J.J."/>
            <person name="Sawaya N.A."/>
            <person name="Frey-Klett P."/>
            <person name="Leveau J.H.J."/>
        </authorList>
    </citation>
    <scope>NUCLEOTIDE SEQUENCE [LARGE SCALE GENOMIC DNA]</scope>
    <source>
        <strain evidence="20">Cal35</strain>
    </source>
</reference>